<name>A0A9D6V171_9BACT</name>
<proteinExistence type="predicted"/>
<dbReference type="SUPFAM" id="SSF54593">
    <property type="entry name" value="Glyoxalase/Bleomycin resistance protein/Dihydroxybiphenyl dioxygenase"/>
    <property type="match status" value="1"/>
</dbReference>
<dbReference type="InterPro" id="IPR029068">
    <property type="entry name" value="Glyas_Bleomycin-R_OHBP_Dase"/>
</dbReference>
<dbReference type="GO" id="GO:0046491">
    <property type="term" value="P:L-methylmalonyl-CoA metabolic process"/>
    <property type="evidence" value="ECO:0007669"/>
    <property type="project" value="TreeGrafter"/>
</dbReference>
<organism evidence="3 4">
    <name type="scientific">Desulfomonile tiedjei</name>
    <dbReference type="NCBI Taxonomy" id="2358"/>
    <lineage>
        <taxon>Bacteria</taxon>
        <taxon>Pseudomonadati</taxon>
        <taxon>Thermodesulfobacteriota</taxon>
        <taxon>Desulfomonilia</taxon>
        <taxon>Desulfomonilales</taxon>
        <taxon>Desulfomonilaceae</taxon>
        <taxon>Desulfomonile</taxon>
    </lineage>
</organism>
<dbReference type="PANTHER" id="PTHR43048">
    <property type="entry name" value="METHYLMALONYL-COA EPIMERASE"/>
    <property type="match status" value="1"/>
</dbReference>
<sequence>MTGPYIDHIGIIVENMDQSIALFEQLFGVRPVSVKEMHDVGLRIAQFRAENVDIELIQYTTKGEGFAREVMGSKPGINHIAILANDVETSAVNFEDKGAKLMQGFPRRGSHGKVAFFEPESTQGILLEICEHAQRNWRRSP</sequence>
<dbReference type="EMBL" id="JACRDE010000143">
    <property type="protein sequence ID" value="MBI5248814.1"/>
    <property type="molecule type" value="Genomic_DNA"/>
</dbReference>
<evidence type="ECO:0000259" key="2">
    <source>
        <dbReference type="PROSITE" id="PS51819"/>
    </source>
</evidence>
<dbReference type="InterPro" id="IPR037523">
    <property type="entry name" value="VOC_core"/>
</dbReference>
<dbReference type="PANTHER" id="PTHR43048:SF3">
    <property type="entry name" value="METHYLMALONYL-COA EPIMERASE, MITOCHONDRIAL"/>
    <property type="match status" value="1"/>
</dbReference>
<dbReference type="Pfam" id="PF13669">
    <property type="entry name" value="Glyoxalase_4"/>
    <property type="match status" value="1"/>
</dbReference>
<evidence type="ECO:0000313" key="4">
    <source>
        <dbReference type="Proteomes" id="UP000807825"/>
    </source>
</evidence>
<dbReference type="Proteomes" id="UP000807825">
    <property type="component" value="Unassembled WGS sequence"/>
</dbReference>
<keyword evidence="1" id="KW-0479">Metal-binding</keyword>
<protein>
    <submittedName>
        <fullName evidence="3">VOC family protein</fullName>
    </submittedName>
</protein>
<dbReference type="GO" id="GO:0046872">
    <property type="term" value="F:metal ion binding"/>
    <property type="evidence" value="ECO:0007669"/>
    <property type="project" value="UniProtKB-KW"/>
</dbReference>
<dbReference type="GO" id="GO:0004493">
    <property type="term" value="F:methylmalonyl-CoA epimerase activity"/>
    <property type="evidence" value="ECO:0007669"/>
    <property type="project" value="TreeGrafter"/>
</dbReference>
<comment type="caution">
    <text evidence="3">The sequence shown here is derived from an EMBL/GenBank/DDBJ whole genome shotgun (WGS) entry which is preliminary data.</text>
</comment>
<evidence type="ECO:0000256" key="1">
    <source>
        <dbReference type="ARBA" id="ARBA00022723"/>
    </source>
</evidence>
<dbReference type="PROSITE" id="PS51819">
    <property type="entry name" value="VOC"/>
    <property type="match status" value="1"/>
</dbReference>
<dbReference type="InterPro" id="IPR051785">
    <property type="entry name" value="MMCE/EMCE_epimerase"/>
</dbReference>
<reference evidence="3" key="1">
    <citation type="submission" date="2020-07" db="EMBL/GenBank/DDBJ databases">
        <title>Huge and variable diversity of episymbiotic CPR bacteria and DPANN archaea in groundwater ecosystems.</title>
        <authorList>
            <person name="He C.Y."/>
            <person name="Keren R."/>
            <person name="Whittaker M."/>
            <person name="Farag I.F."/>
            <person name="Doudna J."/>
            <person name="Cate J.H.D."/>
            <person name="Banfield J.F."/>
        </authorList>
    </citation>
    <scope>NUCLEOTIDE SEQUENCE</scope>
    <source>
        <strain evidence="3">NC_groundwater_1664_Pr3_B-0.1um_52_9</strain>
    </source>
</reference>
<accession>A0A9D6V171</accession>
<feature type="domain" description="VOC" evidence="2">
    <location>
        <begin position="5"/>
        <end position="132"/>
    </location>
</feature>
<gene>
    <name evidence="3" type="ORF">HY912_04910</name>
</gene>
<evidence type="ECO:0000313" key="3">
    <source>
        <dbReference type="EMBL" id="MBI5248814.1"/>
    </source>
</evidence>
<dbReference type="Gene3D" id="3.10.180.10">
    <property type="entry name" value="2,3-Dihydroxybiphenyl 1,2-Dioxygenase, domain 1"/>
    <property type="match status" value="1"/>
</dbReference>
<dbReference type="AlphaFoldDB" id="A0A9D6V171"/>